<dbReference type="HOGENOM" id="CLU_000445_30_1_10"/>
<feature type="modified residue" description="4-aspartylphosphate" evidence="6">
    <location>
        <position position="52"/>
    </location>
</feature>
<dbReference type="CDD" id="cd17574">
    <property type="entry name" value="REC_OmpR"/>
    <property type="match status" value="1"/>
</dbReference>
<dbReference type="Pfam" id="PF00072">
    <property type="entry name" value="Response_reg"/>
    <property type="match status" value="1"/>
</dbReference>
<feature type="domain" description="Response regulatory" evidence="8">
    <location>
        <begin position="3"/>
        <end position="117"/>
    </location>
</feature>
<keyword evidence="3" id="KW-0805">Transcription regulation</keyword>
<dbReference type="GO" id="GO:0032993">
    <property type="term" value="C:protein-DNA complex"/>
    <property type="evidence" value="ECO:0007669"/>
    <property type="project" value="TreeGrafter"/>
</dbReference>
<dbReference type="PROSITE" id="PS50110">
    <property type="entry name" value="RESPONSE_REGULATORY"/>
    <property type="match status" value="1"/>
</dbReference>
<dbReference type="SMART" id="SM00862">
    <property type="entry name" value="Trans_reg_C"/>
    <property type="match status" value="1"/>
</dbReference>
<dbReference type="InterPro" id="IPR016032">
    <property type="entry name" value="Sig_transdc_resp-reg_C-effctor"/>
</dbReference>
<evidence type="ECO:0000259" key="9">
    <source>
        <dbReference type="PROSITE" id="PS51755"/>
    </source>
</evidence>
<keyword evidence="1 6" id="KW-0597">Phosphoprotein</keyword>
<dbReference type="OrthoDB" id="9790442at2"/>
<dbReference type="Gene3D" id="3.40.50.2300">
    <property type="match status" value="1"/>
</dbReference>
<dbReference type="SUPFAM" id="SSF52172">
    <property type="entry name" value="CheY-like"/>
    <property type="match status" value="1"/>
</dbReference>
<evidence type="ECO:0000256" key="2">
    <source>
        <dbReference type="ARBA" id="ARBA00023012"/>
    </source>
</evidence>
<dbReference type="InterPro" id="IPR001867">
    <property type="entry name" value="OmpR/PhoB-type_DNA-bd"/>
</dbReference>
<dbReference type="InterPro" id="IPR036388">
    <property type="entry name" value="WH-like_DNA-bd_sf"/>
</dbReference>
<evidence type="ECO:0000256" key="5">
    <source>
        <dbReference type="ARBA" id="ARBA00023163"/>
    </source>
</evidence>
<dbReference type="SMART" id="SM00448">
    <property type="entry name" value="REC"/>
    <property type="match status" value="1"/>
</dbReference>
<accession>F2IB25</accession>
<dbReference type="PROSITE" id="PS51755">
    <property type="entry name" value="OMPR_PHOB"/>
    <property type="match status" value="1"/>
</dbReference>
<dbReference type="PANTHER" id="PTHR48111">
    <property type="entry name" value="REGULATOR OF RPOS"/>
    <property type="match status" value="1"/>
</dbReference>
<evidence type="ECO:0000313" key="11">
    <source>
        <dbReference type="Proteomes" id="UP000007463"/>
    </source>
</evidence>
<dbReference type="Gene3D" id="1.10.10.10">
    <property type="entry name" value="Winged helix-like DNA-binding domain superfamily/Winged helix DNA-binding domain"/>
    <property type="match status" value="1"/>
</dbReference>
<evidence type="ECO:0000256" key="6">
    <source>
        <dbReference type="PROSITE-ProRule" id="PRU00169"/>
    </source>
</evidence>
<evidence type="ECO:0000256" key="3">
    <source>
        <dbReference type="ARBA" id="ARBA00023015"/>
    </source>
</evidence>
<reference evidence="10 11" key="1">
    <citation type="journal article" date="2011" name="Stand. Genomic Sci.">
        <title>Complete genome sequence of the gliding freshwater bacterium Fluviicola taffensis type strain (RW262).</title>
        <authorList>
            <person name="Woyke T."/>
            <person name="Chertkov O."/>
            <person name="Lapidus A."/>
            <person name="Nolan M."/>
            <person name="Lucas S."/>
            <person name="Del Rio T.G."/>
            <person name="Tice H."/>
            <person name="Cheng J.F."/>
            <person name="Tapia R."/>
            <person name="Han C."/>
            <person name="Goodwin L."/>
            <person name="Pitluck S."/>
            <person name="Liolios K."/>
            <person name="Pagani I."/>
            <person name="Ivanova N."/>
            <person name="Huntemann M."/>
            <person name="Mavromatis K."/>
            <person name="Mikhailova N."/>
            <person name="Pati A."/>
            <person name="Chen A."/>
            <person name="Palaniappan K."/>
            <person name="Land M."/>
            <person name="Hauser L."/>
            <person name="Brambilla E.M."/>
            <person name="Rohde M."/>
            <person name="Mwirichia R."/>
            <person name="Sikorski J."/>
            <person name="Tindall B.J."/>
            <person name="Goker M."/>
            <person name="Bristow J."/>
            <person name="Eisen J.A."/>
            <person name="Markowitz V."/>
            <person name="Hugenholtz P."/>
            <person name="Klenk H.P."/>
            <person name="Kyrpides N.C."/>
        </authorList>
    </citation>
    <scope>NUCLEOTIDE SEQUENCE [LARGE SCALE GENOMIC DNA]</scope>
    <source>
        <strain evidence="11">DSM 16823 / RW262 / RW262</strain>
    </source>
</reference>
<gene>
    <name evidence="10" type="ordered locus">Fluta_0098</name>
</gene>
<dbReference type="STRING" id="755732.Fluta_0098"/>
<dbReference type="GO" id="GO:0006355">
    <property type="term" value="P:regulation of DNA-templated transcription"/>
    <property type="evidence" value="ECO:0007669"/>
    <property type="project" value="InterPro"/>
</dbReference>
<dbReference type="Gene3D" id="6.10.250.690">
    <property type="match status" value="1"/>
</dbReference>
<dbReference type="Proteomes" id="UP000007463">
    <property type="component" value="Chromosome"/>
</dbReference>
<proteinExistence type="predicted"/>
<reference evidence="11" key="2">
    <citation type="submission" date="2011-02" db="EMBL/GenBank/DDBJ databases">
        <title>The complete genome of Fluviicola taffensis DSM 16823.</title>
        <authorList>
            <consortium name="US DOE Joint Genome Institute (JGI-PGF)"/>
            <person name="Lucas S."/>
            <person name="Copeland A."/>
            <person name="Lapidus A."/>
            <person name="Bruce D."/>
            <person name="Goodwin L."/>
            <person name="Pitluck S."/>
            <person name="Kyrpides N."/>
            <person name="Mavromatis K."/>
            <person name="Ivanova N."/>
            <person name="Mikhailova N."/>
            <person name="Pagani I."/>
            <person name="Chertkov O."/>
            <person name="Detter J.C."/>
            <person name="Han C."/>
            <person name="Tapia R."/>
            <person name="Land M."/>
            <person name="Hauser L."/>
            <person name="Markowitz V."/>
            <person name="Cheng J.-F."/>
            <person name="Hugenholtz P."/>
            <person name="Woyke T."/>
            <person name="Wu D."/>
            <person name="Tindall B."/>
            <person name="Pomrenke H.G."/>
            <person name="Brambilla E."/>
            <person name="Klenk H.-P."/>
            <person name="Eisen J.A."/>
        </authorList>
    </citation>
    <scope>NUCLEOTIDE SEQUENCE [LARGE SCALE GENOMIC DNA]</scope>
    <source>
        <strain evidence="11">DSM 16823 / RW262 / RW262</strain>
    </source>
</reference>
<dbReference type="eggNOG" id="COG0745">
    <property type="taxonomic scope" value="Bacteria"/>
</dbReference>
<dbReference type="AlphaFoldDB" id="F2IB25"/>
<dbReference type="GO" id="GO:0000976">
    <property type="term" value="F:transcription cis-regulatory region binding"/>
    <property type="evidence" value="ECO:0007669"/>
    <property type="project" value="TreeGrafter"/>
</dbReference>
<evidence type="ECO:0000259" key="8">
    <source>
        <dbReference type="PROSITE" id="PS50110"/>
    </source>
</evidence>
<evidence type="ECO:0000256" key="7">
    <source>
        <dbReference type="PROSITE-ProRule" id="PRU01091"/>
    </source>
</evidence>
<keyword evidence="2" id="KW-0902">Two-component regulatory system</keyword>
<evidence type="ECO:0000256" key="4">
    <source>
        <dbReference type="ARBA" id="ARBA00023125"/>
    </source>
</evidence>
<organism evidence="10 11">
    <name type="scientific">Fluviicola taffensis (strain DSM 16823 / NCIMB 13979 / RW262)</name>
    <dbReference type="NCBI Taxonomy" id="755732"/>
    <lineage>
        <taxon>Bacteria</taxon>
        <taxon>Pseudomonadati</taxon>
        <taxon>Bacteroidota</taxon>
        <taxon>Flavobacteriia</taxon>
        <taxon>Flavobacteriales</taxon>
        <taxon>Crocinitomicaceae</taxon>
        <taxon>Fluviicola</taxon>
    </lineage>
</organism>
<evidence type="ECO:0000256" key="1">
    <source>
        <dbReference type="ARBA" id="ARBA00022553"/>
    </source>
</evidence>
<dbReference type="GO" id="GO:0005829">
    <property type="term" value="C:cytosol"/>
    <property type="evidence" value="ECO:0007669"/>
    <property type="project" value="TreeGrafter"/>
</dbReference>
<dbReference type="KEGG" id="fte:Fluta_0098"/>
<name>F2IB25_FLUTR</name>
<dbReference type="CDD" id="cd00383">
    <property type="entry name" value="trans_reg_C"/>
    <property type="match status" value="1"/>
</dbReference>
<dbReference type="InterPro" id="IPR011006">
    <property type="entry name" value="CheY-like_superfamily"/>
</dbReference>
<dbReference type="RefSeq" id="WP_013684882.1">
    <property type="nucleotide sequence ID" value="NC_015321.1"/>
</dbReference>
<feature type="DNA-binding region" description="OmpR/PhoB-type" evidence="7">
    <location>
        <begin position="130"/>
        <end position="228"/>
    </location>
</feature>
<dbReference type="PANTHER" id="PTHR48111:SF22">
    <property type="entry name" value="REGULATOR OF RPOS"/>
    <property type="match status" value="1"/>
</dbReference>
<dbReference type="SUPFAM" id="SSF46894">
    <property type="entry name" value="C-terminal effector domain of the bipartite response regulators"/>
    <property type="match status" value="1"/>
</dbReference>
<keyword evidence="4 7" id="KW-0238">DNA-binding</keyword>
<keyword evidence="11" id="KW-1185">Reference proteome</keyword>
<evidence type="ECO:0000313" key="10">
    <source>
        <dbReference type="EMBL" id="AEA42108.1"/>
    </source>
</evidence>
<protein>
    <submittedName>
        <fullName evidence="10">Two component transcriptional regulator, winged helix family</fullName>
    </submittedName>
</protein>
<sequence precursor="true">MKNILLVEDDAILSRNISDALLEENMQVEFAYDGNIAEKMLKKTNFDCVILDVNLPGKNGYKICKNFRSYNTQTPVIMLTAFDELEDKIQGYDCGADDYLTKPFYMRELLLRIQSLLKRSENLGKNEFENNLLVADDIVINNASKKVTRQGKEVQLTPREFQILLKLVECKGELVSKQDLVKEIWGNIVDANTNTIEVYINFLRGKLDKPFGKQSIKTKIGYGYYFDSE</sequence>
<dbReference type="InterPro" id="IPR039420">
    <property type="entry name" value="WalR-like"/>
</dbReference>
<dbReference type="GO" id="GO:0000156">
    <property type="term" value="F:phosphorelay response regulator activity"/>
    <property type="evidence" value="ECO:0007669"/>
    <property type="project" value="TreeGrafter"/>
</dbReference>
<feature type="domain" description="OmpR/PhoB-type" evidence="9">
    <location>
        <begin position="130"/>
        <end position="228"/>
    </location>
</feature>
<dbReference type="Pfam" id="PF00486">
    <property type="entry name" value="Trans_reg_C"/>
    <property type="match status" value="1"/>
</dbReference>
<dbReference type="InterPro" id="IPR001789">
    <property type="entry name" value="Sig_transdc_resp-reg_receiver"/>
</dbReference>
<dbReference type="EMBL" id="CP002542">
    <property type="protein sequence ID" value="AEA42108.1"/>
    <property type="molecule type" value="Genomic_DNA"/>
</dbReference>
<keyword evidence="5" id="KW-0804">Transcription</keyword>